<feature type="domain" description="YjeF N-terminal" evidence="21">
    <location>
        <begin position="10"/>
        <end position="210"/>
    </location>
</feature>
<feature type="binding site" evidence="17">
    <location>
        <position position="436"/>
    </location>
    <ligand>
        <name>AMP</name>
        <dbReference type="ChEBI" id="CHEBI:456215"/>
    </ligand>
</feature>
<feature type="binding site" evidence="18">
    <location>
        <begin position="58"/>
        <end position="62"/>
    </location>
    <ligand>
        <name>(6S)-NADPHX</name>
        <dbReference type="ChEBI" id="CHEBI:64076"/>
    </ligand>
</feature>
<reference evidence="23" key="2">
    <citation type="submission" date="2020-02" db="EMBL/GenBank/DDBJ databases">
        <authorList>
            <person name="Littmann E."/>
            <person name="Sorbara M."/>
        </authorList>
    </citation>
    <scope>NUCLEOTIDE SEQUENCE</scope>
    <source>
        <strain evidence="23">MSK.17.11</strain>
        <strain evidence="22">MSK.17.38</strain>
    </source>
</reference>
<evidence type="ECO:0000256" key="19">
    <source>
        <dbReference type="PIRNR" id="PIRNR017184"/>
    </source>
</evidence>
<comment type="caution">
    <text evidence="23">The sequence shown here is derived from an EMBL/GenBank/DDBJ whole genome shotgun (WGS) entry which is preliminary data.</text>
</comment>
<keyword evidence="24" id="KW-1185">Reference proteome</keyword>
<evidence type="ECO:0000256" key="14">
    <source>
        <dbReference type="ARBA" id="ARBA00025153"/>
    </source>
</evidence>
<dbReference type="InterPro" id="IPR036652">
    <property type="entry name" value="YjeF_N_dom_sf"/>
</dbReference>
<evidence type="ECO:0000313" key="24">
    <source>
        <dbReference type="Proteomes" id="UP000528555"/>
    </source>
</evidence>
<gene>
    <name evidence="17" type="primary">nnrD</name>
    <name evidence="18" type="synonym">nnrE</name>
    <name evidence="23" type="ORF">G5A66_00170</name>
    <name evidence="22" type="ORF">G5A75_02635</name>
</gene>
<dbReference type="GO" id="GO:0052856">
    <property type="term" value="F:NAD(P)HX epimerase activity"/>
    <property type="evidence" value="ECO:0007669"/>
    <property type="project" value="UniProtKB-UniRule"/>
</dbReference>
<evidence type="ECO:0000256" key="11">
    <source>
        <dbReference type="ARBA" id="ARBA00023235"/>
    </source>
</evidence>
<comment type="function">
    <text evidence="18">Catalyzes the epimerization of the S- and R-forms of NAD(P)HX, a damaged form of NAD(P)H that is a result of enzymatic or heat-dependent hydration. This is a prerequisite for the S-specific NAD(P)H-hydrate dehydratase to allow the repair of both epimers of NAD(P)HX.</text>
</comment>
<dbReference type="PROSITE" id="PS51385">
    <property type="entry name" value="YJEF_N"/>
    <property type="match status" value="1"/>
</dbReference>
<feature type="binding site" evidence="18">
    <location>
        <position position="153"/>
    </location>
    <ligand>
        <name>(6S)-NADPHX</name>
        <dbReference type="ChEBI" id="CHEBI:64076"/>
    </ligand>
</feature>
<feature type="binding site" evidence="17">
    <location>
        <position position="437"/>
    </location>
    <ligand>
        <name>(6S)-NADPHX</name>
        <dbReference type="ChEBI" id="CHEBI:64076"/>
    </ligand>
</feature>
<dbReference type="NCBIfam" id="TIGR00197">
    <property type="entry name" value="yjeF_nterm"/>
    <property type="match status" value="1"/>
</dbReference>
<comment type="catalytic activity">
    <reaction evidence="2 18 19">
        <text>(6R)-NADPHX = (6S)-NADPHX</text>
        <dbReference type="Rhea" id="RHEA:32227"/>
        <dbReference type="ChEBI" id="CHEBI:64076"/>
        <dbReference type="ChEBI" id="CHEBI:64077"/>
        <dbReference type="EC" id="5.1.99.6"/>
    </reaction>
</comment>
<evidence type="ECO:0000256" key="15">
    <source>
        <dbReference type="ARBA" id="ARBA00048238"/>
    </source>
</evidence>
<keyword evidence="7 17" id="KW-0067">ATP-binding</keyword>
<comment type="catalytic activity">
    <reaction evidence="15 17 19">
        <text>(6S)-NADHX + ADP = AMP + phosphate + NADH + H(+)</text>
        <dbReference type="Rhea" id="RHEA:32223"/>
        <dbReference type="ChEBI" id="CHEBI:15378"/>
        <dbReference type="ChEBI" id="CHEBI:43474"/>
        <dbReference type="ChEBI" id="CHEBI:57945"/>
        <dbReference type="ChEBI" id="CHEBI:64074"/>
        <dbReference type="ChEBI" id="CHEBI:456215"/>
        <dbReference type="ChEBI" id="CHEBI:456216"/>
        <dbReference type="EC" id="4.2.1.136"/>
    </reaction>
</comment>
<feature type="binding site" evidence="18">
    <location>
        <position position="120"/>
    </location>
    <ligand>
        <name>K(+)</name>
        <dbReference type="ChEBI" id="CHEBI:29103"/>
    </ligand>
</feature>
<comment type="catalytic activity">
    <reaction evidence="1 18 19">
        <text>(6R)-NADHX = (6S)-NADHX</text>
        <dbReference type="Rhea" id="RHEA:32215"/>
        <dbReference type="ChEBI" id="CHEBI:64074"/>
        <dbReference type="ChEBI" id="CHEBI:64075"/>
        <dbReference type="EC" id="5.1.99.6"/>
    </reaction>
</comment>
<sequence length="498" mass="54203">MEYLVNSRQMKMADQYTIQEKGVLSLTLMERAAESCVRVMDELGMDLSRPCVVCGSGNNGGDGFAIARLLAERGKEVTVFLVGNSSSCTEETKHQMRLLKETGTQILEGYEPGDYSLIVDAIFGVGLGREIIGRYVQVIQQMNEADAQKFSVDLPSGISADHGAVMGIAFQADVTVTFQTTKLGLALYPGKRYAGKVFVEDIGIDLTKAEKDSNLTYAYEREDYRKLLPIRRADSNKGTYGKVLVIAGSKGMAGAAYLNAYAAYMAGAGLVQIYTAEENRVVLQQLLPEAIVTTYDLYDQGELLRLLKWADVVCVGSGIGTTEKARKILRATLENVRVPCLVDADGLNLIAAHKKYLDALSVDDLVFTPHMMEMSRLTDLTIEEIRSSRMDVIKSFADQHRLTCVLKDARTVIASKGRKASVNLSGNASMAKAGSGDVLSGIIAGLMAQGMEGYQAAVLGTYLHGRAGDLARERKGTYSVMARDLIEFLAGAWNELEE</sequence>
<evidence type="ECO:0000256" key="17">
    <source>
        <dbReference type="HAMAP-Rule" id="MF_01965"/>
    </source>
</evidence>
<proteinExistence type="inferred from homology"/>
<feature type="binding site" evidence="18">
    <location>
        <begin position="124"/>
        <end position="130"/>
    </location>
    <ligand>
        <name>(6S)-NADPHX</name>
        <dbReference type="ChEBI" id="CHEBI:64076"/>
    </ligand>
</feature>
<comment type="subunit">
    <text evidence="17">Homotetramer.</text>
</comment>
<comment type="function">
    <text evidence="17">Catalyzes the dehydration of the S-form of NAD(P)HX at the expense of ADP, which is converted to AMP. Together with NAD(P)HX epimerase, which catalyzes the epimerization of the S- and R-forms, the enzyme allows the repair of both epimers of NAD(P)HX, a damaged form of NAD(P)H that is a result of enzymatic or heat-dependent hydration.</text>
</comment>
<keyword evidence="5 18" id="KW-0479">Metal-binding</keyword>
<dbReference type="RefSeq" id="WP_173814267.1">
    <property type="nucleotide sequence ID" value="NZ_JAAITX010000001.1"/>
</dbReference>
<evidence type="ECO:0000256" key="4">
    <source>
        <dbReference type="ARBA" id="ARBA00009524"/>
    </source>
</evidence>
<feature type="binding site" evidence="17">
    <location>
        <position position="370"/>
    </location>
    <ligand>
        <name>(6S)-NADPHX</name>
        <dbReference type="ChEBI" id="CHEBI:64076"/>
    </ligand>
</feature>
<comment type="similarity">
    <text evidence="17">Belongs to the NnrD/CARKD family.</text>
</comment>
<dbReference type="EMBL" id="JAAITX010000001">
    <property type="protein sequence ID" value="NVH57082.1"/>
    <property type="molecule type" value="Genomic_DNA"/>
</dbReference>
<keyword evidence="12 17" id="KW-0456">Lyase</keyword>
<feature type="binding site" evidence="17">
    <location>
        <position position="255"/>
    </location>
    <ligand>
        <name>(6S)-NADPHX</name>
        <dbReference type="ChEBI" id="CHEBI:64076"/>
    </ligand>
</feature>
<comment type="function">
    <text evidence="14 19">Bifunctional enzyme that catalyzes the epimerization of the S- and R-forms of NAD(P)HX and the dehydration of the S-form of NAD(P)HX at the expense of ADP, which is converted to AMP. This allows the repair of both epimers of NAD(P)HX, a damaged form of NAD(P)H that is a result of enzymatic or heat-dependent hydration.</text>
</comment>
<dbReference type="Gene3D" id="3.40.1190.20">
    <property type="match status" value="1"/>
</dbReference>
<dbReference type="GO" id="GO:0052855">
    <property type="term" value="F:ADP-dependent NAD(P)H-hydrate dehydratase activity"/>
    <property type="evidence" value="ECO:0007669"/>
    <property type="project" value="UniProtKB-UniRule"/>
</dbReference>
<comment type="catalytic activity">
    <reaction evidence="16 17 19">
        <text>(6S)-NADPHX + ADP = AMP + phosphate + NADPH + H(+)</text>
        <dbReference type="Rhea" id="RHEA:32235"/>
        <dbReference type="ChEBI" id="CHEBI:15378"/>
        <dbReference type="ChEBI" id="CHEBI:43474"/>
        <dbReference type="ChEBI" id="CHEBI:57783"/>
        <dbReference type="ChEBI" id="CHEBI:64076"/>
        <dbReference type="ChEBI" id="CHEBI:456215"/>
        <dbReference type="ChEBI" id="CHEBI:456216"/>
        <dbReference type="EC" id="4.2.1.136"/>
    </reaction>
</comment>
<dbReference type="PIRSF" id="PIRSF017184">
    <property type="entry name" value="Nnr"/>
    <property type="match status" value="1"/>
</dbReference>
<keyword evidence="9 18" id="KW-0630">Potassium</keyword>
<evidence type="ECO:0000256" key="10">
    <source>
        <dbReference type="ARBA" id="ARBA00023027"/>
    </source>
</evidence>
<dbReference type="PROSITE" id="PS51383">
    <property type="entry name" value="YJEF_C_3"/>
    <property type="match status" value="1"/>
</dbReference>
<feature type="domain" description="YjeF C-terminal" evidence="20">
    <location>
        <begin position="220"/>
        <end position="496"/>
    </location>
</feature>
<keyword evidence="11 18" id="KW-0413">Isomerase</keyword>
<evidence type="ECO:0000256" key="1">
    <source>
        <dbReference type="ARBA" id="ARBA00000013"/>
    </source>
</evidence>
<dbReference type="AlphaFoldDB" id="A0A850HFP4"/>
<dbReference type="NCBIfam" id="TIGR00196">
    <property type="entry name" value="yjeF_cterm"/>
    <property type="match status" value="1"/>
</dbReference>
<evidence type="ECO:0000256" key="12">
    <source>
        <dbReference type="ARBA" id="ARBA00023239"/>
    </source>
</evidence>
<comment type="similarity">
    <text evidence="4 19">In the C-terminal section; belongs to the NnrD/CARKD family.</text>
</comment>
<evidence type="ECO:0000256" key="9">
    <source>
        <dbReference type="ARBA" id="ARBA00022958"/>
    </source>
</evidence>
<accession>A0A850HFP4</accession>
<dbReference type="SUPFAM" id="SSF53613">
    <property type="entry name" value="Ribokinase-like"/>
    <property type="match status" value="1"/>
</dbReference>
<evidence type="ECO:0000256" key="18">
    <source>
        <dbReference type="HAMAP-Rule" id="MF_01966"/>
    </source>
</evidence>
<evidence type="ECO:0000256" key="2">
    <source>
        <dbReference type="ARBA" id="ARBA00000909"/>
    </source>
</evidence>
<evidence type="ECO:0000313" key="23">
    <source>
        <dbReference type="EMBL" id="NVH57082.1"/>
    </source>
</evidence>
<dbReference type="SUPFAM" id="SSF64153">
    <property type="entry name" value="YjeF N-terminal domain-like"/>
    <property type="match status" value="1"/>
</dbReference>
<evidence type="ECO:0000256" key="7">
    <source>
        <dbReference type="ARBA" id="ARBA00022840"/>
    </source>
</evidence>
<comment type="cofactor">
    <cofactor evidence="17">
        <name>Mg(2+)</name>
        <dbReference type="ChEBI" id="CHEBI:18420"/>
    </cofactor>
</comment>
<feature type="binding site" evidence="18">
    <location>
        <position position="135"/>
    </location>
    <ligand>
        <name>(6S)-NADPHX</name>
        <dbReference type="ChEBI" id="CHEBI:64076"/>
    </ligand>
</feature>
<keyword evidence="6 17" id="KW-0547">Nucleotide-binding</keyword>
<evidence type="ECO:0000256" key="16">
    <source>
        <dbReference type="ARBA" id="ARBA00049209"/>
    </source>
</evidence>
<comment type="cofactor">
    <cofactor evidence="18 19">
        <name>K(+)</name>
        <dbReference type="ChEBI" id="CHEBI:29103"/>
    </cofactor>
    <text evidence="18 19">Binds 1 potassium ion per subunit.</text>
</comment>
<dbReference type="Proteomes" id="UP000701680">
    <property type="component" value="Unassembled WGS sequence"/>
</dbReference>
<dbReference type="CDD" id="cd01171">
    <property type="entry name" value="YXKO-related"/>
    <property type="match status" value="1"/>
</dbReference>
<evidence type="ECO:0000256" key="13">
    <source>
        <dbReference type="ARBA" id="ARBA00023268"/>
    </source>
</evidence>
<dbReference type="EC" id="5.1.99.6" evidence="19"/>
<dbReference type="InterPro" id="IPR000631">
    <property type="entry name" value="CARKD"/>
</dbReference>
<evidence type="ECO:0000259" key="21">
    <source>
        <dbReference type="PROSITE" id="PS51385"/>
    </source>
</evidence>
<feature type="binding site" evidence="18">
    <location>
        <position position="156"/>
    </location>
    <ligand>
        <name>K(+)</name>
        <dbReference type="ChEBI" id="CHEBI:29103"/>
    </ligand>
</feature>
<dbReference type="PROSITE" id="PS01050">
    <property type="entry name" value="YJEF_C_2"/>
    <property type="match status" value="1"/>
</dbReference>
<dbReference type="Pfam" id="PF03853">
    <property type="entry name" value="YjeF_N"/>
    <property type="match status" value="1"/>
</dbReference>
<dbReference type="EMBL" id="JAAIUO010000001">
    <property type="protein sequence ID" value="NSK13787.1"/>
    <property type="molecule type" value="Genomic_DNA"/>
</dbReference>
<evidence type="ECO:0000256" key="5">
    <source>
        <dbReference type="ARBA" id="ARBA00022723"/>
    </source>
</evidence>
<dbReference type="GO" id="GO:0110051">
    <property type="term" value="P:metabolite repair"/>
    <property type="evidence" value="ECO:0007669"/>
    <property type="project" value="TreeGrafter"/>
</dbReference>
<dbReference type="GO" id="GO:0046872">
    <property type="term" value="F:metal ion binding"/>
    <property type="evidence" value="ECO:0007669"/>
    <property type="project" value="UniProtKB-UniRule"/>
</dbReference>
<name>A0A850HFP4_9FIRM</name>
<evidence type="ECO:0000256" key="6">
    <source>
        <dbReference type="ARBA" id="ARBA00022741"/>
    </source>
</evidence>
<keyword evidence="13" id="KW-0511">Multifunctional enzyme</keyword>
<keyword evidence="8 17" id="KW-0521">NADP</keyword>
<dbReference type="HAMAP" id="MF_01965">
    <property type="entry name" value="NADHX_dehydratase"/>
    <property type="match status" value="1"/>
</dbReference>
<feature type="binding site" evidence="18">
    <location>
        <position position="59"/>
    </location>
    <ligand>
        <name>K(+)</name>
        <dbReference type="ChEBI" id="CHEBI:29103"/>
    </ligand>
</feature>
<dbReference type="GO" id="GO:0005524">
    <property type="term" value="F:ATP binding"/>
    <property type="evidence" value="ECO:0007669"/>
    <property type="project" value="UniProtKB-UniRule"/>
</dbReference>
<organism evidence="23 24">
    <name type="scientific">Dorea phocaeensis</name>
    <dbReference type="NCBI Taxonomy" id="2040291"/>
    <lineage>
        <taxon>Bacteria</taxon>
        <taxon>Bacillati</taxon>
        <taxon>Bacillota</taxon>
        <taxon>Clostridia</taxon>
        <taxon>Lachnospirales</taxon>
        <taxon>Lachnospiraceae</taxon>
        <taxon>Dorea</taxon>
    </lineage>
</organism>
<comment type="similarity">
    <text evidence="3 19">In the N-terminal section; belongs to the NnrE/AIBP family.</text>
</comment>
<evidence type="ECO:0000259" key="20">
    <source>
        <dbReference type="PROSITE" id="PS51383"/>
    </source>
</evidence>
<comment type="similarity">
    <text evidence="18">Belongs to the NnrE/AIBP family.</text>
</comment>
<evidence type="ECO:0000256" key="8">
    <source>
        <dbReference type="ARBA" id="ARBA00022857"/>
    </source>
</evidence>
<dbReference type="InterPro" id="IPR029056">
    <property type="entry name" value="Ribokinase-like"/>
</dbReference>
<dbReference type="HAMAP" id="MF_01966">
    <property type="entry name" value="NADHX_epimerase"/>
    <property type="match status" value="1"/>
</dbReference>
<reference evidence="24 25" key="1">
    <citation type="journal article" date="2020" name="Cell Host Microbe">
        <title>Functional and Genomic Variation between Human-Derived Isolates of Lachnospiraceae Reveals Inter- and Intra-Species Diversity.</title>
        <authorList>
            <person name="Sorbara M.T."/>
            <person name="Littmann E.R."/>
            <person name="Fontana E."/>
            <person name="Moody T.U."/>
            <person name="Kohout C.E."/>
            <person name="Gjonbalaj M."/>
            <person name="Eaton V."/>
            <person name="Seok R."/>
            <person name="Leiner I.M."/>
            <person name="Pamer E.G."/>
        </authorList>
    </citation>
    <scope>NUCLEOTIDE SEQUENCE [LARGE SCALE GENOMIC DNA]</scope>
    <source>
        <strain evidence="23 24">MSK.17.11</strain>
        <strain evidence="22 25">MSK.17.38</strain>
    </source>
</reference>
<evidence type="ECO:0000313" key="22">
    <source>
        <dbReference type="EMBL" id="NSK13787.1"/>
    </source>
</evidence>
<dbReference type="InterPro" id="IPR017953">
    <property type="entry name" value="Carbohydrate_kinase_pred_CS"/>
</dbReference>
<dbReference type="EC" id="4.2.1.136" evidence="19"/>
<feature type="binding site" evidence="17">
    <location>
        <position position="318"/>
    </location>
    <ligand>
        <name>(6S)-NADPHX</name>
        <dbReference type="ChEBI" id="CHEBI:64076"/>
    </ligand>
</feature>
<keyword evidence="10 17" id="KW-0520">NAD</keyword>
<protein>
    <recommendedName>
        <fullName evidence="19">Bifunctional NAD(P)H-hydrate repair enzyme</fullName>
    </recommendedName>
    <alternativeName>
        <fullName evidence="19">Nicotinamide nucleotide repair protein</fullName>
    </alternativeName>
    <domain>
        <recommendedName>
            <fullName evidence="19">ADP-dependent (S)-NAD(P)H-hydrate dehydratase</fullName>
            <ecNumber evidence="19">4.2.1.136</ecNumber>
        </recommendedName>
        <alternativeName>
            <fullName evidence="19">ADP-dependent NAD(P)HX dehydratase</fullName>
        </alternativeName>
    </domain>
    <domain>
        <recommendedName>
            <fullName evidence="19">NAD(P)H-hydrate epimerase</fullName>
            <ecNumber evidence="19">5.1.99.6</ecNumber>
        </recommendedName>
    </domain>
</protein>
<feature type="binding site" evidence="17">
    <location>
        <begin position="407"/>
        <end position="411"/>
    </location>
    <ligand>
        <name>AMP</name>
        <dbReference type="ChEBI" id="CHEBI:456215"/>
    </ligand>
</feature>
<dbReference type="InterPro" id="IPR004443">
    <property type="entry name" value="YjeF_N_dom"/>
</dbReference>
<evidence type="ECO:0000313" key="25">
    <source>
        <dbReference type="Proteomes" id="UP000701680"/>
    </source>
</evidence>
<evidence type="ECO:0000256" key="3">
    <source>
        <dbReference type="ARBA" id="ARBA00006001"/>
    </source>
</evidence>
<dbReference type="Pfam" id="PF01256">
    <property type="entry name" value="Carb_kinase"/>
    <property type="match status" value="1"/>
</dbReference>
<dbReference type="InterPro" id="IPR030677">
    <property type="entry name" value="Nnr"/>
</dbReference>
<dbReference type="PANTHER" id="PTHR12592:SF0">
    <property type="entry name" value="ATP-DEPENDENT (S)-NAD(P)H-HYDRATE DEHYDRATASE"/>
    <property type="match status" value="1"/>
</dbReference>
<dbReference type="GO" id="GO:0046496">
    <property type="term" value="P:nicotinamide nucleotide metabolic process"/>
    <property type="evidence" value="ECO:0007669"/>
    <property type="project" value="UniProtKB-UniRule"/>
</dbReference>
<dbReference type="Proteomes" id="UP000528555">
    <property type="component" value="Unassembled WGS sequence"/>
</dbReference>
<dbReference type="PANTHER" id="PTHR12592">
    <property type="entry name" value="ATP-DEPENDENT (S)-NAD(P)H-HYDRATE DEHYDRATASE FAMILY MEMBER"/>
    <property type="match status" value="1"/>
</dbReference>
<dbReference type="Gene3D" id="3.40.50.10260">
    <property type="entry name" value="YjeF N-terminal domain"/>
    <property type="match status" value="1"/>
</dbReference>